<evidence type="ECO:0000256" key="10">
    <source>
        <dbReference type="ARBA" id="ARBA00030775"/>
    </source>
</evidence>
<comment type="similarity">
    <text evidence="9">Belongs to the GSP H family.</text>
</comment>
<organism evidence="13 14">
    <name type="scientific">Natronocella acetinitrilica</name>
    <dbReference type="NCBI Taxonomy" id="414046"/>
    <lineage>
        <taxon>Bacteria</taxon>
        <taxon>Pseudomonadati</taxon>
        <taxon>Pseudomonadota</taxon>
        <taxon>Gammaproteobacteria</taxon>
        <taxon>Chromatiales</taxon>
        <taxon>Ectothiorhodospiraceae</taxon>
        <taxon>Natronocella</taxon>
    </lineage>
</organism>
<evidence type="ECO:0000313" key="13">
    <source>
        <dbReference type="EMBL" id="MCP1676632.1"/>
    </source>
</evidence>
<dbReference type="GO" id="GO:0005886">
    <property type="term" value="C:plasma membrane"/>
    <property type="evidence" value="ECO:0007669"/>
    <property type="project" value="UniProtKB-SubCell"/>
</dbReference>
<evidence type="ECO:0000256" key="7">
    <source>
        <dbReference type="ARBA" id="ARBA00022989"/>
    </source>
</evidence>
<comment type="subcellular location">
    <subcellularLocation>
        <location evidence="1">Cell inner membrane</location>
        <topology evidence="1">Single-pass membrane protein</topology>
    </subcellularLocation>
</comment>
<accession>A0AAE3GA97</accession>
<keyword evidence="6 11" id="KW-0812">Transmembrane</keyword>
<dbReference type="Pfam" id="PF12019">
    <property type="entry name" value="GspH"/>
    <property type="match status" value="1"/>
</dbReference>
<dbReference type="GO" id="GO:0015627">
    <property type="term" value="C:type II protein secretion system complex"/>
    <property type="evidence" value="ECO:0007669"/>
    <property type="project" value="InterPro"/>
</dbReference>
<dbReference type="SUPFAM" id="SSF54523">
    <property type="entry name" value="Pili subunits"/>
    <property type="match status" value="1"/>
</dbReference>
<evidence type="ECO:0000256" key="11">
    <source>
        <dbReference type="SAM" id="Phobius"/>
    </source>
</evidence>
<keyword evidence="5" id="KW-0997">Cell inner membrane</keyword>
<dbReference type="InterPro" id="IPR022346">
    <property type="entry name" value="T2SS_GspH"/>
</dbReference>
<evidence type="ECO:0000256" key="6">
    <source>
        <dbReference type="ARBA" id="ARBA00022692"/>
    </source>
</evidence>
<evidence type="ECO:0000256" key="2">
    <source>
        <dbReference type="ARBA" id="ARBA00021549"/>
    </source>
</evidence>
<dbReference type="EMBL" id="JALJXV010000010">
    <property type="protein sequence ID" value="MCP1676632.1"/>
    <property type="molecule type" value="Genomic_DNA"/>
</dbReference>
<evidence type="ECO:0000313" key="14">
    <source>
        <dbReference type="Proteomes" id="UP001205843"/>
    </source>
</evidence>
<dbReference type="PANTHER" id="PTHR39583:SF2">
    <property type="entry name" value="TYPE II SECRETION SYSTEM PROTEIN J"/>
    <property type="match status" value="1"/>
</dbReference>
<comment type="caution">
    <text evidence="13">The sequence shown here is derived from an EMBL/GenBank/DDBJ whole genome shotgun (WGS) entry which is preliminary data.</text>
</comment>
<evidence type="ECO:0000259" key="12">
    <source>
        <dbReference type="Pfam" id="PF12019"/>
    </source>
</evidence>
<keyword evidence="3" id="KW-1003">Cell membrane</keyword>
<evidence type="ECO:0000256" key="8">
    <source>
        <dbReference type="ARBA" id="ARBA00023136"/>
    </source>
</evidence>
<keyword evidence="8 11" id="KW-0472">Membrane</keyword>
<evidence type="ECO:0000256" key="1">
    <source>
        <dbReference type="ARBA" id="ARBA00004377"/>
    </source>
</evidence>
<name>A0AAE3GA97_9GAMM</name>
<evidence type="ECO:0000256" key="4">
    <source>
        <dbReference type="ARBA" id="ARBA00022481"/>
    </source>
</evidence>
<dbReference type="AlphaFoldDB" id="A0AAE3GA97"/>
<dbReference type="GO" id="GO:0015628">
    <property type="term" value="P:protein secretion by the type II secretion system"/>
    <property type="evidence" value="ECO:0007669"/>
    <property type="project" value="InterPro"/>
</dbReference>
<dbReference type="Pfam" id="PF07963">
    <property type="entry name" value="N_methyl"/>
    <property type="match status" value="1"/>
</dbReference>
<dbReference type="InterPro" id="IPR002416">
    <property type="entry name" value="T2SS_protein-GspH"/>
</dbReference>
<reference evidence="13" key="1">
    <citation type="submission" date="2022-03" db="EMBL/GenBank/DDBJ databases">
        <title>Genomic Encyclopedia of Type Strains, Phase III (KMG-III): the genomes of soil and plant-associated and newly described type strains.</title>
        <authorList>
            <person name="Whitman W."/>
        </authorList>
    </citation>
    <scope>NUCLEOTIDE SEQUENCE</scope>
    <source>
        <strain evidence="13">ANL 6-2</strain>
    </source>
</reference>
<dbReference type="PANTHER" id="PTHR39583">
    <property type="entry name" value="TYPE II SECRETION SYSTEM PROTEIN J-RELATED"/>
    <property type="match status" value="1"/>
</dbReference>
<dbReference type="InterPro" id="IPR045584">
    <property type="entry name" value="Pilin-like"/>
</dbReference>
<proteinExistence type="inferred from homology"/>
<dbReference type="NCBIfam" id="TIGR02532">
    <property type="entry name" value="IV_pilin_GFxxxE"/>
    <property type="match status" value="1"/>
</dbReference>
<protein>
    <recommendedName>
        <fullName evidence="2">Type II secretion system protein H</fullName>
    </recommendedName>
    <alternativeName>
        <fullName evidence="10">General secretion pathway protein H</fullName>
    </alternativeName>
</protein>
<sequence length="170" mass="17204">MKKQRGFTLVELMIVVVLIGIVAVIGIPNLTSVVRANQVTTQANGLVSAMQLARTEAIRRGVPVSACPSSDGVACGGTWNDGWIVALDSNNSGAVAATEVIQAGGGASAPIAVAQTAGTGYVRFMGNGLRDPGIAGNQVFRVTFTSCGAGDAREVVVRAGGRVEATTGDC</sequence>
<keyword evidence="7 11" id="KW-1133">Transmembrane helix</keyword>
<dbReference type="Proteomes" id="UP001205843">
    <property type="component" value="Unassembled WGS sequence"/>
</dbReference>
<keyword evidence="4" id="KW-0488">Methylation</keyword>
<dbReference type="PRINTS" id="PR00885">
    <property type="entry name" value="BCTERIALGSPH"/>
</dbReference>
<dbReference type="PROSITE" id="PS00409">
    <property type="entry name" value="PROKAR_NTER_METHYL"/>
    <property type="match status" value="1"/>
</dbReference>
<feature type="transmembrane region" description="Helical" evidence="11">
    <location>
        <begin position="7"/>
        <end position="27"/>
    </location>
</feature>
<evidence type="ECO:0000256" key="3">
    <source>
        <dbReference type="ARBA" id="ARBA00022475"/>
    </source>
</evidence>
<dbReference type="Gene3D" id="3.55.40.10">
    <property type="entry name" value="minor pseudopilin epsh domain"/>
    <property type="match status" value="1"/>
</dbReference>
<evidence type="ECO:0000256" key="5">
    <source>
        <dbReference type="ARBA" id="ARBA00022519"/>
    </source>
</evidence>
<dbReference type="InterPro" id="IPR051621">
    <property type="entry name" value="T2SS_protein_J"/>
</dbReference>
<dbReference type="InterPro" id="IPR012902">
    <property type="entry name" value="N_methyl_site"/>
</dbReference>
<keyword evidence="14" id="KW-1185">Reference proteome</keyword>
<evidence type="ECO:0000256" key="9">
    <source>
        <dbReference type="ARBA" id="ARBA00025772"/>
    </source>
</evidence>
<feature type="domain" description="General secretion pathway GspH" evidence="12">
    <location>
        <begin position="42"/>
        <end position="161"/>
    </location>
</feature>
<gene>
    <name evidence="13" type="ORF">J2T57_003803</name>
</gene>